<evidence type="ECO:0000313" key="1">
    <source>
        <dbReference type="EMBL" id="ELU35826.1"/>
    </source>
</evidence>
<protein>
    <submittedName>
        <fullName evidence="1">Uncharacterized protein</fullName>
    </submittedName>
</protein>
<accession>L8WCE3</accession>
<name>L8WCE3_THACA</name>
<dbReference type="Proteomes" id="UP000011668">
    <property type="component" value="Unassembled WGS sequence"/>
</dbReference>
<evidence type="ECO:0000313" key="2">
    <source>
        <dbReference type="Proteomes" id="UP000011668"/>
    </source>
</evidence>
<dbReference type="HOGENOM" id="CLU_1797763_0_0_1"/>
<dbReference type="AlphaFoldDB" id="L8WCE3"/>
<comment type="caution">
    <text evidence="1">The sequence shown here is derived from an EMBL/GenBank/DDBJ whole genome shotgun (WGS) entry which is preliminary data.</text>
</comment>
<keyword evidence="2" id="KW-1185">Reference proteome</keyword>
<sequence length="144" mass="15530">MCLHATCLMQLEALSRPYSLIEWIVKSGMEGSENSKKSSTIMPAPSEDLMKDGSPSMWPNVTCSVVKSRASNVVTSNGSLLNAAFACRSVKCAENARPISSIIVMKNTQPGCLGVYELALASVFVLLRFELPSSRVLECGSGYF</sequence>
<proteinExistence type="predicted"/>
<gene>
    <name evidence="1" type="ORF">AG1IA_10144</name>
</gene>
<dbReference type="EMBL" id="AFRT01005164">
    <property type="protein sequence ID" value="ELU35826.1"/>
    <property type="molecule type" value="Genomic_DNA"/>
</dbReference>
<reference evidence="1 2" key="1">
    <citation type="journal article" date="2013" name="Nat. Commun.">
        <title>The evolution and pathogenic mechanisms of the rice sheath blight pathogen.</title>
        <authorList>
            <person name="Zheng A."/>
            <person name="Lin R."/>
            <person name="Xu L."/>
            <person name="Qin P."/>
            <person name="Tang C."/>
            <person name="Ai P."/>
            <person name="Zhang D."/>
            <person name="Liu Y."/>
            <person name="Sun Z."/>
            <person name="Feng H."/>
            <person name="Wang Y."/>
            <person name="Chen Y."/>
            <person name="Liang X."/>
            <person name="Fu R."/>
            <person name="Li Q."/>
            <person name="Zhang J."/>
            <person name="Yu X."/>
            <person name="Xie Z."/>
            <person name="Ding L."/>
            <person name="Guan P."/>
            <person name="Tang J."/>
            <person name="Liang Y."/>
            <person name="Wang S."/>
            <person name="Deng Q."/>
            <person name="Li S."/>
            <person name="Zhu J."/>
            <person name="Wang L."/>
            <person name="Liu H."/>
            <person name="Li P."/>
        </authorList>
    </citation>
    <scope>NUCLEOTIDE SEQUENCE [LARGE SCALE GENOMIC DNA]</scope>
    <source>
        <strain evidence="2">AG-1 IA</strain>
    </source>
</reference>
<organism evidence="1 2">
    <name type="scientific">Thanatephorus cucumeris (strain AG1-IA)</name>
    <name type="common">Rice sheath blight fungus</name>
    <name type="synonym">Rhizoctonia solani</name>
    <dbReference type="NCBI Taxonomy" id="983506"/>
    <lineage>
        <taxon>Eukaryota</taxon>
        <taxon>Fungi</taxon>
        <taxon>Dikarya</taxon>
        <taxon>Basidiomycota</taxon>
        <taxon>Agaricomycotina</taxon>
        <taxon>Agaricomycetes</taxon>
        <taxon>Cantharellales</taxon>
        <taxon>Ceratobasidiaceae</taxon>
        <taxon>Rhizoctonia</taxon>
        <taxon>Rhizoctonia solani AG-1</taxon>
    </lineage>
</organism>